<sequence length="245" mass="27540">MSSQTFYASSTCSKCIQPSPHHCPRVHLSKEAQTLLAASRHEKSCPFKTELDDAWSQIDECVKTIASSNGKTICHVQHDLYMGQRLLQSKCSKLSSSGKVILWDLVQENHAEYHELSDDAKASLLKEYEEHKAMKTTGTHISTKSKVNDVTQTLKAIKNELNSLRCWTGAETILYTTHGSTDLLLCGIAFATEDVQDFMESVMNLDNQDLISKMEGFAMSGMCEEATGDPDVKMQWVHYWRNVIQ</sequence>
<dbReference type="GeneID" id="64627270"/>
<keyword evidence="2" id="KW-1185">Reference proteome</keyword>
<name>A0A9P7E4N7_9AGAM</name>
<accession>A0A9P7E4N7</accession>
<reference evidence="1" key="1">
    <citation type="journal article" date="2020" name="New Phytol.">
        <title>Comparative genomics reveals dynamic genome evolution in host specialist ectomycorrhizal fungi.</title>
        <authorList>
            <person name="Lofgren L.A."/>
            <person name="Nguyen N.H."/>
            <person name="Vilgalys R."/>
            <person name="Ruytinx J."/>
            <person name="Liao H.L."/>
            <person name="Branco S."/>
            <person name="Kuo A."/>
            <person name="LaButti K."/>
            <person name="Lipzen A."/>
            <person name="Andreopoulos W."/>
            <person name="Pangilinan J."/>
            <person name="Riley R."/>
            <person name="Hundley H."/>
            <person name="Na H."/>
            <person name="Barry K."/>
            <person name="Grigoriev I.V."/>
            <person name="Stajich J.E."/>
            <person name="Kennedy P.G."/>
        </authorList>
    </citation>
    <scope>NUCLEOTIDE SEQUENCE</scope>
    <source>
        <strain evidence="1">MN1</strain>
    </source>
</reference>
<dbReference type="OrthoDB" id="2685591at2759"/>
<dbReference type="RefSeq" id="XP_041189527.1">
    <property type="nucleotide sequence ID" value="XM_041333253.1"/>
</dbReference>
<evidence type="ECO:0000313" key="2">
    <source>
        <dbReference type="Proteomes" id="UP000807769"/>
    </source>
</evidence>
<comment type="caution">
    <text evidence="1">The sequence shown here is derived from an EMBL/GenBank/DDBJ whole genome shotgun (WGS) entry which is preliminary data.</text>
</comment>
<organism evidence="1 2">
    <name type="scientific">Suillus subaureus</name>
    <dbReference type="NCBI Taxonomy" id="48587"/>
    <lineage>
        <taxon>Eukaryota</taxon>
        <taxon>Fungi</taxon>
        <taxon>Dikarya</taxon>
        <taxon>Basidiomycota</taxon>
        <taxon>Agaricomycotina</taxon>
        <taxon>Agaricomycetes</taxon>
        <taxon>Agaricomycetidae</taxon>
        <taxon>Boletales</taxon>
        <taxon>Suillineae</taxon>
        <taxon>Suillaceae</taxon>
        <taxon>Suillus</taxon>
    </lineage>
</organism>
<evidence type="ECO:0000313" key="1">
    <source>
        <dbReference type="EMBL" id="KAG1810631.1"/>
    </source>
</evidence>
<proteinExistence type="predicted"/>
<dbReference type="Proteomes" id="UP000807769">
    <property type="component" value="Unassembled WGS sequence"/>
</dbReference>
<dbReference type="EMBL" id="JABBWG010000032">
    <property type="protein sequence ID" value="KAG1810631.1"/>
    <property type="molecule type" value="Genomic_DNA"/>
</dbReference>
<dbReference type="AlphaFoldDB" id="A0A9P7E4N7"/>
<gene>
    <name evidence="1" type="ORF">BJ212DRAFT_1302361</name>
</gene>
<protein>
    <submittedName>
        <fullName evidence="1">Uncharacterized protein</fullName>
    </submittedName>
</protein>